<dbReference type="GeneID" id="25908413"/>
<gene>
    <name evidence="1" type="ORF">SARC_07909</name>
</gene>
<organism evidence="1 2">
    <name type="scientific">Sphaeroforma arctica JP610</name>
    <dbReference type="NCBI Taxonomy" id="667725"/>
    <lineage>
        <taxon>Eukaryota</taxon>
        <taxon>Ichthyosporea</taxon>
        <taxon>Ichthyophonida</taxon>
        <taxon>Sphaeroforma</taxon>
    </lineage>
</organism>
<sequence length="71" mass="7812">MSSTTRCGISTSQLWAASVTAVNETLVNYGTVPLDRDVDGYLSRWETNEPVVVFASSHVFEANYNIQSSHT</sequence>
<reference evidence="1 2" key="1">
    <citation type="submission" date="2011-02" db="EMBL/GenBank/DDBJ databases">
        <title>The Genome Sequence of Sphaeroforma arctica JP610.</title>
        <authorList>
            <consortium name="The Broad Institute Genome Sequencing Platform"/>
            <person name="Russ C."/>
            <person name="Cuomo C."/>
            <person name="Young S.K."/>
            <person name="Zeng Q."/>
            <person name="Gargeya S."/>
            <person name="Alvarado L."/>
            <person name="Berlin A."/>
            <person name="Chapman S.B."/>
            <person name="Chen Z."/>
            <person name="Freedman E."/>
            <person name="Gellesch M."/>
            <person name="Goldberg J."/>
            <person name="Griggs A."/>
            <person name="Gujja S."/>
            <person name="Heilman E."/>
            <person name="Heiman D."/>
            <person name="Howarth C."/>
            <person name="Mehta T."/>
            <person name="Neiman D."/>
            <person name="Pearson M."/>
            <person name="Roberts A."/>
            <person name="Saif S."/>
            <person name="Shea T."/>
            <person name="Shenoy N."/>
            <person name="Sisk P."/>
            <person name="Stolte C."/>
            <person name="Sykes S."/>
            <person name="White J."/>
            <person name="Yandava C."/>
            <person name="Burger G."/>
            <person name="Gray M.W."/>
            <person name="Holland P.W.H."/>
            <person name="King N."/>
            <person name="Lang F.B.F."/>
            <person name="Roger A.J."/>
            <person name="Ruiz-Trillo I."/>
            <person name="Haas B."/>
            <person name="Nusbaum C."/>
            <person name="Birren B."/>
        </authorList>
    </citation>
    <scope>NUCLEOTIDE SEQUENCE [LARGE SCALE GENOMIC DNA]</scope>
    <source>
        <strain evidence="1 2">JP610</strain>
    </source>
</reference>
<dbReference type="EMBL" id="KQ242259">
    <property type="protein sequence ID" value="KNC79698.1"/>
    <property type="molecule type" value="Genomic_DNA"/>
</dbReference>
<name>A0A0L0FUT7_9EUKA</name>
<accession>A0A0L0FUT7</accession>
<protein>
    <submittedName>
        <fullName evidence="1">Uncharacterized protein</fullName>
    </submittedName>
</protein>
<keyword evidence="2" id="KW-1185">Reference proteome</keyword>
<proteinExistence type="predicted"/>
<dbReference type="AlphaFoldDB" id="A0A0L0FUT7"/>
<evidence type="ECO:0000313" key="2">
    <source>
        <dbReference type="Proteomes" id="UP000054560"/>
    </source>
</evidence>
<evidence type="ECO:0000313" key="1">
    <source>
        <dbReference type="EMBL" id="KNC79698.1"/>
    </source>
</evidence>
<dbReference type="Proteomes" id="UP000054560">
    <property type="component" value="Unassembled WGS sequence"/>
</dbReference>
<dbReference type="RefSeq" id="XP_014153600.1">
    <property type="nucleotide sequence ID" value="XM_014298125.1"/>
</dbReference>